<sequence length="127" mass="14103">MTDNDGPETEAPFSADVIERIAERTGVSTDDLGAALTELNASLIGRHSELEREGEYVTVDERRAYRVDASWWDDTLAAFDVEEGLADAVRATHTERARLAFEHSVEGDERFGDDEGVVIRVDTAEQF</sequence>
<name>A0A1M5KBG2_9EURY</name>
<feature type="domain" description="DUF8048" evidence="1">
    <location>
        <begin position="11"/>
        <end position="119"/>
    </location>
</feature>
<dbReference type="OrthoDB" id="204170at2157"/>
<organism evidence="2 3">
    <name type="scientific">Halobaculum gomorrense</name>
    <dbReference type="NCBI Taxonomy" id="43928"/>
    <lineage>
        <taxon>Archaea</taxon>
        <taxon>Methanobacteriati</taxon>
        <taxon>Methanobacteriota</taxon>
        <taxon>Stenosarchaea group</taxon>
        <taxon>Halobacteria</taxon>
        <taxon>Halobacteriales</taxon>
        <taxon>Haloferacaceae</taxon>
        <taxon>Halobaculum</taxon>
    </lineage>
</organism>
<dbReference type="Pfam" id="PF26222">
    <property type="entry name" value="DUF8048"/>
    <property type="match status" value="1"/>
</dbReference>
<dbReference type="EMBL" id="FQWV01000001">
    <property type="protein sequence ID" value="SHG50196.1"/>
    <property type="molecule type" value="Genomic_DNA"/>
</dbReference>
<evidence type="ECO:0000313" key="3">
    <source>
        <dbReference type="Proteomes" id="UP000184357"/>
    </source>
</evidence>
<evidence type="ECO:0000259" key="1">
    <source>
        <dbReference type="Pfam" id="PF26222"/>
    </source>
</evidence>
<gene>
    <name evidence="2" type="ORF">SAMN05443636_0448</name>
</gene>
<reference evidence="2 3" key="1">
    <citation type="submission" date="2016-11" db="EMBL/GenBank/DDBJ databases">
        <authorList>
            <person name="Jaros S."/>
            <person name="Januszkiewicz K."/>
            <person name="Wedrychowicz H."/>
        </authorList>
    </citation>
    <scope>NUCLEOTIDE SEQUENCE [LARGE SCALE GENOMIC DNA]</scope>
    <source>
        <strain evidence="2 3">DSM 9297</strain>
    </source>
</reference>
<dbReference type="STRING" id="43928.SAMN05443636_0448"/>
<proteinExistence type="predicted"/>
<keyword evidence="3" id="KW-1185">Reference proteome</keyword>
<dbReference type="RefSeq" id="WP_073306749.1">
    <property type="nucleotide sequence ID" value="NZ_FQWV01000001.1"/>
</dbReference>
<accession>A0A1M5KBG2</accession>
<dbReference type="InterPro" id="IPR058361">
    <property type="entry name" value="DUF8048"/>
</dbReference>
<evidence type="ECO:0000313" key="2">
    <source>
        <dbReference type="EMBL" id="SHG50196.1"/>
    </source>
</evidence>
<dbReference type="Proteomes" id="UP000184357">
    <property type="component" value="Unassembled WGS sequence"/>
</dbReference>
<dbReference type="AlphaFoldDB" id="A0A1M5KBG2"/>
<protein>
    <recommendedName>
        <fullName evidence="1">DUF8048 domain-containing protein</fullName>
    </recommendedName>
</protein>